<dbReference type="EMBL" id="OVTA01000030">
    <property type="protein sequence ID" value="SPR99404.1"/>
    <property type="molecule type" value="Genomic_DNA"/>
</dbReference>
<protein>
    <submittedName>
        <fullName evidence="2">Uncharacterized protein</fullName>
    </submittedName>
</protein>
<dbReference type="AlphaFoldDB" id="A0A375J2J6"/>
<feature type="region of interest" description="Disordered" evidence="1">
    <location>
        <begin position="1"/>
        <end position="52"/>
    </location>
</feature>
<feature type="compositionally biased region" description="Basic and acidic residues" evidence="1">
    <location>
        <begin position="39"/>
        <end position="52"/>
    </location>
</feature>
<gene>
    <name evidence="2" type="ORF">CBM2634_A80336</name>
</gene>
<organism evidence="2 3">
    <name type="scientific">Cupriavidus taiwanensis</name>
    <dbReference type="NCBI Taxonomy" id="164546"/>
    <lineage>
        <taxon>Bacteria</taxon>
        <taxon>Pseudomonadati</taxon>
        <taxon>Pseudomonadota</taxon>
        <taxon>Betaproteobacteria</taxon>
        <taxon>Burkholderiales</taxon>
        <taxon>Burkholderiaceae</taxon>
        <taxon>Cupriavidus</taxon>
    </lineage>
</organism>
<proteinExistence type="predicted"/>
<sequence>MRSWQPSVPDRRGFERGLVPRFFSPGDLSADIQQRQHPQHQEDHGRNLVHQPDRHLVGELVAKQNRRRIGDHHAEGGAGNHRQHRIAEARCQRHRGDLGLVTHLGKEEGDEGGAQDADEALDRTRLLGVVELVGDQHPRGHRDKAQSQDPAQQAFADHVRDPAAERAGKAVIEQRGDQDAEDDGHRLAVARGQYQRQQLRLVAHFCEGDDACGDEEGFHIVLWGNRAAMHREMPMTQPFPGPARKGWSSVSPGMDAAWAVWPGGSGAAHAITASGQVC</sequence>
<dbReference type="Proteomes" id="UP000256805">
    <property type="component" value="Unassembled WGS sequence"/>
</dbReference>
<feature type="compositionally biased region" description="Basic and acidic residues" evidence="1">
    <location>
        <begin position="137"/>
        <end position="146"/>
    </location>
</feature>
<feature type="compositionally biased region" description="Basic and acidic residues" evidence="1">
    <location>
        <begin position="157"/>
        <end position="183"/>
    </location>
</feature>
<evidence type="ECO:0000313" key="3">
    <source>
        <dbReference type="Proteomes" id="UP000256805"/>
    </source>
</evidence>
<name>A0A375J2J6_9BURK</name>
<evidence type="ECO:0000313" key="2">
    <source>
        <dbReference type="EMBL" id="SPR99404.1"/>
    </source>
</evidence>
<evidence type="ECO:0000256" key="1">
    <source>
        <dbReference type="SAM" id="MobiDB-lite"/>
    </source>
</evidence>
<reference evidence="2 3" key="1">
    <citation type="submission" date="2018-01" db="EMBL/GenBank/DDBJ databases">
        <authorList>
            <person name="Gaut B.S."/>
            <person name="Morton B.R."/>
            <person name="Clegg M.T."/>
            <person name="Duvall M.R."/>
        </authorList>
    </citation>
    <scope>NUCLEOTIDE SEQUENCE [LARGE SCALE GENOMIC DNA]</scope>
    <source>
        <strain evidence="2">Cupriavidus taiwanensis cmp 52</strain>
    </source>
</reference>
<accession>A0A375J2J6</accession>
<feature type="region of interest" description="Disordered" evidence="1">
    <location>
        <begin position="137"/>
        <end position="183"/>
    </location>
</feature>